<evidence type="ECO:0000256" key="1">
    <source>
        <dbReference type="ARBA" id="ARBA00022723"/>
    </source>
</evidence>
<dbReference type="InterPro" id="IPR002893">
    <property type="entry name" value="Znf_MYND"/>
</dbReference>
<evidence type="ECO:0000256" key="5">
    <source>
        <dbReference type="PROSITE-ProRule" id="PRU00176"/>
    </source>
</evidence>
<dbReference type="Pfam" id="PF00076">
    <property type="entry name" value="RRM_1"/>
    <property type="match status" value="1"/>
</dbReference>
<dbReference type="InterPro" id="IPR035979">
    <property type="entry name" value="RBD_domain_sf"/>
</dbReference>
<dbReference type="EMBL" id="JARAKH010000046">
    <property type="protein sequence ID" value="KAK8378027.1"/>
    <property type="molecule type" value="Genomic_DNA"/>
</dbReference>
<keyword evidence="8" id="KW-1185">Reference proteome</keyword>
<evidence type="ECO:0000256" key="4">
    <source>
        <dbReference type="ARBA" id="ARBA00022884"/>
    </source>
</evidence>
<keyword evidence="1" id="KW-0479">Metal-binding</keyword>
<dbReference type="SUPFAM" id="SSF144232">
    <property type="entry name" value="HIT/MYND zinc finger-like"/>
    <property type="match status" value="1"/>
</dbReference>
<dbReference type="InterPro" id="IPR012677">
    <property type="entry name" value="Nucleotide-bd_a/b_plait_sf"/>
</dbReference>
<dbReference type="CDD" id="cd00590">
    <property type="entry name" value="RRM_SF"/>
    <property type="match status" value="1"/>
</dbReference>
<evidence type="ECO:0000256" key="2">
    <source>
        <dbReference type="ARBA" id="ARBA00022771"/>
    </source>
</evidence>
<evidence type="ECO:0000313" key="8">
    <source>
        <dbReference type="Proteomes" id="UP001487740"/>
    </source>
</evidence>
<name>A0AAW0STB0_SCYPA</name>
<keyword evidence="2" id="KW-0863">Zinc-finger</keyword>
<protein>
    <recommendedName>
        <fullName evidence="6">RRM domain-containing protein</fullName>
    </recommendedName>
</protein>
<organism evidence="7 8">
    <name type="scientific">Scylla paramamosain</name>
    <name type="common">Mud crab</name>
    <dbReference type="NCBI Taxonomy" id="85552"/>
    <lineage>
        <taxon>Eukaryota</taxon>
        <taxon>Metazoa</taxon>
        <taxon>Ecdysozoa</taxon>
        <taxon>Arthropoda</taxon>
        <taxon>Crustacea</taxon>
        <taxon>Multicrustacea</taxon>
        <taxon>Malacostraca</taxon>
        <taxon>Eumalacostraca</taxon>
        <taxon>Eucarida</taxon>
        <taxon>Decapoda</taxon>
        <taxon>Pleocyemata</taxon>
        <taxon>Brachyura</taxon>
        <taxon>Eubrachyura</taxon>
        <taxon>Portunoidea</taxon>
        <taxon>Portunidae</taxon>
        <taxon>Portuninae</taxon>
        <taxon>Scylla</taxon>
    </lineage>
</organism>
<dbReference type="Gene3D" id="3.30.70.330">
    <property type="match status" value="1"/>
</dbReference>
<dbReference type="SUPFAM" id="SSF54928">
    <property type="entry name" value="RNA-binding domain, RBD"/>
    <property type="match status" value="1"/>
</dbReference>
<dbReference type="AlphaFoldDB" id="A0AAW0STB0"/>
<gene>
    <name evidence="7" type="ORF">O3P69_018751</name>
</gene>
<dbReference type="InterPro" id="IPR000504">
    <property type="entry name" value="RRM_dom"/>
</dbReference>
<sequence length="291" mass="31633">MSEAGKVMCSWATTLQEEEEELGMWNPCREDYLGVGRTGPGYPFLLPHTRASGPARVRVRRPRGLYIRNLPGTMTAENVRRLFGEHGKVESVVMGRPGADASQLRWAIINPHSTRDAVAMLGALHGQPPLCLEVTPATTPEEKQQQQQERQAQQRFLEEVRRDLKAAGVERSTPVANTSSDGPVNTLTIVVTTTTTTTTTTTATTSHHEVSEVPFEVSCGMVVVEHRPTLPCVRCGATGQLVCAGCGAWYCRRLCQAAHWPLHSTTCSPGPNCVPPSLLNNLLQGEAEGKA</sequence>
<proteinExistence type="predicted"/>
<keyword evidence="3" id="KW-0862">Zinc</keyword>
<evidence type="ECO:0000256" key="3">
    <source>
        <dbReference type="ARBA" id="ARBA00022833"/>
    </source>
</evidence>
<accession>A0AAW0STB0</accession>
<dbReference type="GO" id="GO:0008270">
    <property type="term" value="F:zinc ion binding"/>
    <property type="evidence" value="ECO:0007669"/>
    <property type="project" value="UniProtKB-KW"/>
</dbReference>
<comment type="caution">
    <text evidence="7">The sequence shown here is derived from an EMBL/GenBank/DDBJ whole genome shotgun (WGS) entry which is preliminary data.</text>
</comment>
<dbReference type="Proteomes" id="UP001487740">
    <property type="component" value="Unassembled WGS sequence"/>
</dbReference>
<reference evidence="7 8" key="1">
    <citation type="submission" date="2023-03" db="EMBL/GenBank/DDBJ databases">
        <title>High-quality genome of Scylla paramamosain provides insights in environmental adaptation.</title>
        <authorList>
            <person name="Zhang L."/>
        </authorList>
    </citation>
    <scope>NUCLEOTIDE SEQUENCE [LARGE SCALE GENOMIC DNA]</scope>
    <source>
        <strain evidence="7">LZ_2023a</strain>
        <tissue evidence="7">Muscle</tissue>
    </source>
</reference>
<evidence type="ECO:0000313" key="7">
    <source>
        <dbReference type="EMBL" id="KAK8378027.1"/>
    </source>
</evidence>
<evidence type="ECO:0000259" key="6">
    <source>
        <dbReference type="PROSITE" id="PS50102"/>
    </source>
</evidence>
<keyword evidence="4 5" id="KW-0694">RNA-binding</keyword>
<dbReference type="PROSITE" id="PS50102">
    <property type="entry name" value="RRM"/>
    <property type="match status" value="1"/>
</dbReference>
<feature type="domain" description="RRM" evidence="6">
    <location>
        <begin position="63"/>
        <end position="137"/>
    </location>
</feature>
<dbReference type="Gene3D" id="6.10.140.2220">
    <property type="match status" value="1"/>
</dbReference>
<dbReference type="GO" id="GO:0003723">
    <property type="term" value="F:RNA binding"/>
    <property type="evidence" value="ECO:0007669"/>
    <property type="project" value="UniProtKB-UniRule"/>
</dbReference>
<dbReference type="Pfam" id="PF01753">
    <property type="entry name" value="zf-MYND"/>
    <property type="match status" value="1"/>
</dbReference>